<accession>A0A2U1MLT0</accession>
<dbReference type="EMBL" id="PKPP01004920">
    <property type="protein sequence ID" value="PWA62209.1"/>
    <property type="molecule type" value="Genomic_DNA"/>
</dbReference>
<dbReference type="OrthoDB" id="1939710at2759"/>
<dbReference type="Pfam" id="PF12043">
    <property type="entry name" value="DUF3527"/>
    <property type="match status" value="1"/>
</dbReference>
<dbReference type="PANTHER" id="PTHR31390">
    <property type="entry name" value="EXPRESSED PROTEIN"/>
    <property type="match status" value="1"/>
</dbReference>
<evidence type="ECO:0000313" key="2">
    <source>
        <dbReference type="Proteomes" id="UP000245207"/>
    </source>
</evidence>
<keyword evidence="2" id="KW-1185">Reference proteome</keyword>
<organism evidence="1 2">
    <name type="scientific">Artemisia annua</name>
    <name type="common">Sweet wormwood</name>
    <dbReference type="NCBI Taxonomy" id="35608"/>
    <lineage>
        <taxon>Eukaryota</taxon>
        <taxon>Viridiplantae</taxon>
        <taxon>Streptophyta</taxon>
        <taxon>Embryophyta</taxon>
        <taxon>Tracheophyta</taxon>
        <taxon>Spermatophyta</taxon>
        <taxon>Magnoliopsida</taxon>
        <taxon>eudicotyledons</taxon>
        <taxon>Gunneridae</taxon>
        <taxon>Pentapetalae</taxon>
        <taxon>asterids</taxon>
        <taxon>campanulids</taxon>
        <taxon>Asterales</taxon>
        <taxon>Asteraceae</taxon>
        <taxon>Asteroideae</taxon>
        <taxon>Anthemideae</taxon>
        <taxon>Artemisiinae</taxon>
        <taxon>Artemisia</taxon>
    </lineage>
</organism>
<dbReference type="STRING" id="35608.A0A2U1MLT0"/>
<comment type="caution">
    <text evidence="1">The sequence shown here is derived from an EMBL/GenBank/DDBJ whole genome shotgun (WGS) entry which is preliminary data.</text>
</comment>
<protein>
    <submittedName>
        <fullName evidence="1">Uncharacterized protein</fullName>
    </submittedName>
</protein>
<dbReference type="PANTHER" id="PTHR31390:SF0">
    <property type="entry name" value="DOMAIN PROTEIN, PUTATIVE (DUF3527)-RELATED"/>
    <property type="match status" value="1"/>
</dbReference>
<reference evidence="1 2" key="1">
    <citation type="journal article" date="2018" name="Mol. Plant">
        <title>The genome of Artemisia annua provides insight into the evolution of Asteraceae family and artemisinin biosynthesis.</title>
        <authorList>
            <person name="Shen Q."/>
            <person name="Zhang L."/>
            <person name="Liao Z."/>
            <person name="Wang S."/>
            <person name="Yan T."/>
            <person name="Shi P."/>
            <person name="Liu M."/>
            <person name="Fu X."/>
            <person name="Pan Q."/>
            <person name="Wang Y."/>
            <person name="Lv Z."/>
            <person name="Lu X."/>
            <person name="Zhang F."/>
            <person name="Jiang W."/>
            <person name="Ma Y."/>
            <person name="Chen M."/>
            <person name="Hao X."/>
            <person name="Li L."/>
            <person name="Tang Y."/>
            <person name="Lv G."/>
            <person name="Zhou Y."/>
            <person name="Sun X."/>
            <person name="Brodelius P.E."/>
            <person name="Rose J.K.C."/>
            <person name="Tang K."/>
        </authorList>
    </citation>
    <scope>NUCLEOTIDE SEQUENCE [LARGE SCALE GENOMIC DNA]</scope>
    <source>
        <strain evidence="2">cv. Huhao1</strain>
        <tissue evidence="1">Leaf</tissue>
    </source>
</reference>
<evidence type="ECO:0000313" key="1">
    <source>
        <dbReference type="EMBL" id="PWA62209.1"/>
    </source>
</evidence>
<proteinExistence type="predicted"/>
<name>A0A2U1MLT0_ARTAN</name>
<dbReference type="Proteomes" id="UP000245207">
    <property type="component" value="Unassembled WGS sequence"/>
</dbReference>
<sequence length="357" mass="40223">MWHKFNEKCILCGSLPFELSDSLCGSDEDDGSLGTFSTSLQDKSLNSMMKHDYQQSLSIHLPKSLSSRLEQPHSPTLESGPLKANSPKTHLTPFIKMFDPFVKSNSQKIPISTSKKITLRKSLIYGFSNAGTDPTLARKILFPSEKSESLKCNRGDVKYYDLFKFSRMKLEKNEPTTVSVVISSGNHGLPSDESHGPSPLLDRWRLGGGCDCGGWDMGCPLIVLGNPNIQEDKSVWDSDGSARHELKSIVCELFKEFLNTLSLAENRISRKHMFAKMFSDVFPGHRIEANEGAQLKDPKTGFKDRSSSITRFQFTTLCSIAVRSSRKNSELKWWRIYRKLISRFLMTATRRVARPSI</sequence>
<dbReference type="AlphaFoldDB" id="A0A2U1MLT0"/>
<dbReference type="InterPro" id="IPR021916">
    <property type="entry name" value="DUF3527"/>
</dbReference>
<gene>
    <name evidence="1" type="ORF">CTI12_AA362490</name>
</gene>